<evidence type="ECO:0000313" key="2">
    <source>
        <dbReference type="Proteomes" id="UP001597083"/>
    </source>
</evidence>
<protein>
    <submittedName>
        <fullName evidence="1">SAM-dependent methyltransferase</fullName>
        <ecNumber evidence="1">2.1.1.-</ecNumber>
    </submittedName>
</protein>
<dbReference type="Proteomes" id="UP001597083">
    <property type="component" value="Unassembled WGS sequence"/>
</dbReference>
<gene>
    <name evidence="1" type="ORF">ACFQ07_21205</name>
</gene>
<keyword evidence="1" id="KW-0808">Transferase</keyword>
<dbReference type="Pfam" id="PF04672">
    <property type="entry name" value="Methyltransf_19"/>
    <property type="match status" value="1"/>
</dbReference>
<dbReference type="InterPro" id="IPR006764">
    <property type="entry name" value="SAM_dep_MeTrfase_SAV2177_type"/>
</dbReference>
<dbReference type="GO" id="GO:0032259">
    <property type="term" value="P:methylation"/>
    <property type="evidence" value="ECO:0007669"/>
    <property type="project" value="UniProtKB-KW"/>
</dbReference>
<dbReference type="Gene3D" id="3.40.50.150">
    <property type="entry name" value="Vaccinia Virus protein VP39"/>
    <property type="match status" value="1"/>
</dbReference>
<keyword evidence="2" id="KW-1185">Reference proteome</keyword>
<dbReference type="SUPFAM" id="SSF53335">
    <property type="entry name" value="S-adenosyl-L-methionine-dependent methyltransferases"/>
    <property type="match status" value="1"/>
</dbReference>
<organism evidence="1 2">
    <name type="scientific">Actinomadura adrarensis</name>
    <dbReference type="NCBI Taxonomy" id="1819600"/>
    <lineage>
        <taxon>Bacteria</taxon>
        <taxon>Bacillati</taxon>
        <taxon>Actinomycetota</taxon>
        <taxon>Actinomycetes</taxon>
        <taxon>Streptosporangiales</taxon>
        <taxon>Thermomonosporaceae</taxon>
        <taxon>Actinomadura</taxon>
    </lineage>
</organism>
<dbReference type="InterPro" id="IPR029063">
    <property type="entry name" value="SAM-dependent_MTases_sf"/>
</dbReference>
<accession>A0ABW3CKA6</accession>
<sequence>RALLTGSPEGRTAYVDADLRHPEKILADPDLRRTLDFSRPVALMLVASMHFIKDEDDPYGVIRNLLEPLPPGSHLVMTHATNDYLTPERYAETVESNERSGVPFQLRSTEEFTRFFEGLEVLPPGIGSVVNWRPVEPEEERPSIEDVAMLCAVARVP</sequence>
<feature type="non-terminal residue" evidence="1">
    <location>
        <position position="1"/>
    </location>
</feature>
<evidence type="ECO:0000313" key="1">
    <source>
        <dbReference type="EMBL" id="MFD0854771.1"/>
    </source>
</evidence>
<dbReference type="GO" id="GO:0008168">
    <property type="term" value="F:methyltransferase activity"/>
    <property type="evidence" value="ECO:0007669"/>
    <property type="project" value="UniProtKB-KW"/>
</dbReference>
<proteinExistence type="predicted"/>
<comment type="caution">
    <text evidence="1">The sequence shown here is derived from an EMBL/GenBank/DDBJ whole genome shotgun (WGS) entry which is preliminary data.</text>
</comment>
<dbReference type="EMBL" id="JBHTIR010003165">
    <property type="protein sequence ID" value="MFD0854771.1"/>
    <property type="molecule type" value="Genomic_DNA"/>
</dbReference>
<reference evidence="2" key="1">
    <citation type="journal article" date="2019" name="Int. J. Syst. Evol. Microbiol.">
        <title>The Global Catalogue of Microorganisms (GCM) 10K type strain sequencing project: providing services to taxonomists for standard genome sequencing and annotation.</title>
        <authorList>
            <consortium name="The Broad Institute Genomics Platform"/>
            <consortium name="The Broad Institute Genome Sequencing Center for Infectious Disease"/>
            <person name="Wu L."/>
            <person name="Ma J."/>
        </authorList>
    </citation>
    <scope>NUCLEOTIDE SEQUENCE [LARGE SCALE GENOMIC DNA]</scope>
    <source>
        <strain evidence="2">JCM 31696</strain>
    </source>
</reference>
<keyword evidence="1" id="KW-0489">Methyltransferase</keyword>
<dbReference type="EC" id="2.1.1.-" evidence="1"/>
<name>A0ABW3CKA6_9ACTN</name>